<accession>A0A0A0JPF9</accession>
<evidence type="ECO:0000256" key="6">
    <source>
        <dbReference type="ARBA" id="ARBA00023136"/>
    </source>
</evidence>
<dbReference type="Pfam" id="PF00571">
    <property type="entry name" value="CBS"/>
    <property type="match status" value="2"/>
</dbReference>
<dbReference type="InterPro" id="IPR051676">
    <property type="entry name" value="UPF0053_domain"/>
</dbReference>
<sequence>MSVGTILITVVLLLANAFFVGAEFAAMSARRSQLEPLADEGNKRAQKALDAMSRTGILLATAQLGITVCSVLLGAVSEAALHHALVGPVEALGAPEAVADVLALVLALLVVVFLHVVVGEMIPKNLSIATPERAAIALVPALVVVSRIVKPVISVMDWVSKMFVRAFGVDPKDELGSAFTAEEVAQIVSESHKEGLVEPEQYGLLGAALEFSDKDAGDVGVPVDQLITVDTETTPDAIERLVARHGFSRFPVVDAGGTLSGYLHLKDVLFADEEERLQPVPSKRIRRMANVRRSDEVESVLATMQRTGSHLARVVADDGEILGVVFLEDVIEELVGEVTDSSQRG</sequence>
<evidence type="ECO:0000256" key="7">
    <source>
        <dbReference type="PROSITE-ProRule" id="PRU00703"/>
    </source>
</evidence>
<proteinExistence type="predicted"/>
<evidence type="ECO:0000256" key="2">
    <source>
        <dbReference type="ARBA" id="ARBA00022475"/>
    </source>
</evidence>
<reference evidence="12 13" key="1">
    <citation type="submission" date="2013-08" db="EMBL/GenBank/DDBJ databases">
        <title>The genome sequence of Knoellia subterranea.</title>
        <authorList>
            <person name="Zhu W."/>
            <person name="Wang G."/>
        </authorList>
    </citation>
    <scope>NUCLEOTIDE SEQUENCE [LARGE SCALE GENOMIC DNA]</scope>
    <source>
        <strain evidence="12 13">KCTC 19937</strain>
    </source>
</reference>
<keyword evidence="13" id="KW-1185">Reference proteome</keyword>
<feature type="transmembrane region" description="Helical" evidence="9">
    <location>
        <begin position="57"/>
        <end position="77"/>
    </location>
</feature>
<comment type="caution">
    <text evidence="12">The sequence shown here is derived from an EMBL/GenBank/DDBJ whole genome shotgun (WGS) entry which is preliminary data.</text>
</comment>
<evidence type="ECO:0000256" key="4">
    <source>
        <dbReference type="ARBA" id="ARBA00022737"/>
    </source>
</evidence>
<dbReference type="PROSITE" id="PS51846">
    <property type="entry name" value="CNNM"/>
    <property type="match status" value="1"/>
</dbReference>
<dbReference type="EMBL" id="AVPK01000001">
    <property type="protein sequence ID" value="KGN39340.1"/>
    <property type="molecule type" value="Genomic_DNA"/>
</dbReference>
<keyword evidence="5 8" id="KW-1133">Transmembrane helix</keyword>
<dbReference type="PROSITE" id="PS51371">
    <property type="entry name" value="CBS"/>
    <property type="match status" value="2"/>
</dbReference>
<keyword evidence="2" id="KW-1003">Cell membrane</keyword>
<dbReference type="SMART" id="SM00116">
    <property type="entry name" value="CBS"/>
    <property type="match status" value="2"/>
</dbReference>
<protein>
    <submittedName>
        <fullName evidence="12">Membrane protein</fullName>
    </submittedName>
</protein>
<keyword evidence="6 8" id="KW-0472">Membrane</keyword>
<dbReference type="PANTHER" id="PTHR43099">
    <property type="entry name" value="UPF0053 PROTEIN YRKA"/>
    <property type="match status" value="1"/>
</dbReference>
<dbReference type="GO" id="GO:0005886">
    <property type="term" value="C:plasma membrane"/>
    <property type="evidence" value="ECO:0007669"/>
    <property type="project" value="UniProtKB-SubCell"/>
</dbReference>
<dbReference type="InterPro" id="IPR000644">
    <property type="entry name" value="CBS_dom"/>
</dbReference>
<evidence type="ECO:0000256" key="9">
    <source>
        <dbReference type="SAM" id="Phobius"/>
    </source>
</evidence>
<organism evidence="12 13">
    <name type="scientific">Knoellia subterranea KCTC 19937</name>
    <dbReference type="NCBI Taxonomy" id="1385521"/>
    <lineage>
        <taxon>Bacteria</taxon>
        <taxon>Bacillati</taxon>
        <taxon>Actinomycetota</taxon>
        <taxon>Actinomycetes</taxon>
        <taxon>Micrococcales</taxon>
        <taxon>Intrasporangiaceae</taxon>
        <taxon>Knoellia</taxon>
    </lineage>
</organism>
<gene>
    <name evidence="12" type="ORF">N803_02415</name>
</gene>
<dbReference type="InterPro" id="IPR002550">
    <property type="entry name" value="CNNM"/>
</dbReference>
<keyword evidence="7" id="KW-0129">CBS domain</keyword>
<feature type="domain" description="CBS" evidence="10">
    <location>
        <begin position="284"/>
        <end position="341"/>
    </location>
</feature>
<evidence type="ECO:0000259" key="10">
    <source>
        <dbReference type="PROSITE" id="PS51371"/>
    </source>
</evidence>
<evidence type="ECO:0000259" key="11">
    <source>
        <dbReference type="PROSITE" id="PS51846"/>
    </source>
</evidence>
<dbReference type="InterPro" id="IPR044751">
    <property type="entry name" value="Ion_transp-like_CBS"/>
</dbReference>
<keyword evidence="3 8" id="KW-0812">Transmembrane</keyword>
<keyword evidence="4" id="KW-0677">Repeat</keyword>
<evidence type="ECO:0000256" key="5">
    <source>
        <dbReference type="ARBA" id="ARBA00022989"/>
    </source>
</evidence>
<dbReference type="STRING" id="1385521.N803_02415"/>
<dbReference type="SUPFAM" id="SSF54631">
    <property type="entry name" value="CBS-domain pair"/>
    <property type="match status" value="1"/>
</dbReference>
<dbReference type="PANTHER" id="PTHR43099:SF5">
    <property type="entry name" value="HLYC_CORC FAMILY TRANSPORTER"/>
    <property type="match status" value="1"/>
</dbReference>
<evidence type="ECO:0000256" key="3">
    <source>
        <dbReference type="ARBA" id="ARBA00022692"/>
    </source>
</evidence>
<comment type="subcellular location">
    <subcellularLocation>
        <location evidence="1">Cell membrane</location>
        <topology evidence="1">Multi-pass membrane protein</topology>
    </subcellularLocation>
</comment>
<dbReference type="eggNOG" id="COG1253">
    <property type="taxonomic scope" value="Bacteria"/>
</dbReference>
<feature type="transmembrane region" description="Helical" evidence="9">
    <location>
        <begin position="6"/>
        <end position="26"/>
    </location>
</feature>
<evidence type="ECO:0000256" key="1">
    <source>
        <dbReference type="ARBA" id="ARBA00004651"/>
    </source>
</evidence>
<dbReference type="RefSeq" id="WP_035902299.1">
    <property type="nucleotide sequence ID" value="NZ_AVPK01000001.1"/>
</dbReference>
<feature type="transmembrane region" description="Helical" evidence="9">
    <location>
        <begin position="97"/>
        <end position="118"/>
    </location>
</feature>
<dbReference type="CDD" id="cd04590">
    <property type="entry name" value="CBS_pair_CorC_HlyC_assoc"/>
    <property type="match status" value="1"/>
</dbReference>
<evidence type="ECO:0000313" key="12">
    <source>
        <dbReference type="EMBL" id="KGN39340.1"/>
    </source>
</evidence>
<dbReference type="Pfam" id="PF01595">
    <property type="entry name" value="CNNM"/>
    <property type="match status" value="1"/>
</dbReference>
<feature type="domain" description="CBS" evidence="10">
    <location>
        <begin position="222"/>
        <end position="280"/>
    </location>
</feature>
<dbReference type="Proteomes" id="UP000030011">
    <property type="component" value="Unassembled WGS sequence"/>
</dbReference>
<name>A0A0A0JPF9_9MICO</name>
<dbReference type="AlphaFoldDB" id="A0A0A0JPF9"/>
<dbReference type="OrthoDB" id="110231at2"/>
<dbReference type="Gene3D" id="3.10.580.10">
    <property type="entry name" value="CBS-domain"/>
    <property type="match status" value="1"/>
</dbReference>
<evidence type="ECO:0000256" key="8">
    <source>
        <dbReference type="PROSITE-ProRule" id="PRU01193"/>
    </source>
</evidence>
<evidence type="ECO:0000313" key="13">
    <source>
        <dbReference type="Proteomes" id="UP000030011"/>
    </source>
</evidence>
<dbReference type="InterPro" id="IPR046342">
    <property type="entry name" value="CBS_dom_sf"/>
</dbReference>
<feature type="domain" description="CNNM transmembrane" evidence="11">
    <location>
        <begin position="1"/>
        <end position="201"/>
    </location>
</feature>